<dbReference type="EMBL" id="JANBQB010000130">
    <property type="protein sequence ID" value="KAJ1981316.1"/>
    <property type="molecule type" value="Genomic_DNA"/>
</dbReference>
<dbReference type="PANTHER" id="PTHR34126:SF1">
    <property type="entry name" value="PEROXISOME BIOGENESIS PROTEIN 22"/>
    <property type="match status" value="1"/>
</dbReference>
<name>A0A9W8B4C5_9FUNG</name>
<dbReference type="AlphaFoldDB" id="A0A9W8B4C5"/>
<dbReference type="PROSITE" id="PS51257">
    <property type="entry name" value="PROKAR_LIPOPROTEIN"/>
    <property type="match status" value="1"/>
</dbReference>
<dbReference type="OrthoDB" id="77656at2759"/>
<proteinExistence type="predicted"/>
<evidence type="ECO:0008006" key="3">
    <source>
        <dbReference type="Google" id="ProtNLM"/>
    </source>
</evidence>
<protein>
    <recommendedName>
        <fullName evidence="3">Peroxisome assembly protein 22</fullName>
    </recommendedName>
</protein>
<gene>
    <name evidence="1" type="ORF">H4R34_002119</name>
</gene>
<keyword evidence="2" id="KW-1185">Reference proteome</keyword>
<dbReference type="PANTHER" id="PTHR34126">
    <property type="entry name" value="PEROXISOME BIOGENESIS PROTEIN 22"/>
    <property type="match status" value="1"/>
</dbReference>
<organism evidence="1 2">
    <name type="scientific">Dimargaris verticillata</name>
    <dbReference type="NCBI Taxonomy" id="2761393"/>
    <lineage>
        <taxon>Eukaryota</taxon>
        <taxon>Fungi</taxon>
        <taxon>Fungi incertae sedis</taxon>
        <taxon>Zoopagomycota</taxon>
        <taxon>Kickxellomycotina</taxon>
        <taxon>Dimargaritomycetes</taxon>
        <taxon>Dimargaritales</taxon>
        <taxon>Dimargaritaceae</taxon>
        <taxon>Dimargaris</taxon>
    </lineage>
</organism>
<dbReference type="InterPro" id="IPR037485">
    <property type="entry name" value="PEX22"/>
</dbReference>
<reference evidence="1" key="1">
    <citation type="submission" date="2022-07" db="EMBL/GenBank/DDBJ databases">
        <title>Phylogenomic reconstructions and comparative analyses of Kickxellomycotina fungi.</title>
        <authorList>
            <person name="Reynolds N.K."/>
            <person name="Stajich J.E."/>
            <person name="Barry K."/>
            <person name="Grigoriev I.V."/>
            <person name="Crous P."/>
            <person name="Smith M.E."/>
        </authorList>
    </citation>
    <scope>NUCLEOTIDE SEQUENCE</scope>
    <source>
        <strain evidence="1">RSA 567</strain>
    </source>
</reference>
<sequence>MRRSYRNTALSLVAVAATVAAISYGCYRYLHPAQAPDSNPSSQDKDVSASSSQSTLSLERLLRHLAQQSGLRNSGTTKPKLTLCLNHTLVWNPSKDPACPNYAFKPGAAALLRTLATLYDVYIIAVVQSDPEQQCLWGLLDNLDAQTPTPPPLRASSNQALDLRKVLFCQTEKGLHHIVRHLEPVVHIDASPTSLTQLLPFVPQLIWLQRPCHTPPSLALPSASDSTALAPLSPASTSSTDILSLQLTTKGDVDLPDAVGEAISRLLAASTVYAFDNTHYRSVPPQAISGQPMTSSTQL</sequence>
<comment type="caution">
    <text evidence="1">The sequence shown here is derived from an EMBL/GenBank/DDBJ whole genome shotgun (WGS) entry which is preliminary data.</text>
</comment>
<dbReference type="Pfam" id="PF22978">
    <property type="entry name" value="HAD_Pex22"/>
    <property type="match status" value="1"/>
</dbReference>
<dbReference type="Proteomes" id="UP001151582">
    <property type="component" value="Unassembled WGS sequence"/>
</dbReference>
<evidence type="ECO:0000313" key="1">
    <source>
        <dbReference type="EMBL" id="KAJ1981316.1"/>
    </source>
</evidence>
<dbReference type="GO" id="GO:0007031">
    <property type="term" value="P:peroxisome organization"/>
    <property type="evidence" value="ECO:0007669"/>
    <property type="project" value="InterPro"/>
</dbReference>
<accession>A0A9W8B4C5</accession>
<evidence type="ECO:0000313" key="2">
    <source>
        <dbReference type="Proteomes" id="UP001151582"/>
    </source>
</evidence>